<evidence type="ECO:0000256" key="4">
    <source>
        <dbReference type="ARBA" id="ARBA00011098"/>
    </source>
</evidence>
<feature type="compositionally biased region" description="Acidic residues" evidence="14">
    <location>
        <begin position="393"/>
        <end position="409"/>
    </location>
</feature>
<evidence type="ECO:0000256" key="3">
    <source>
        <dbReference type="ARBA" id="ARBA00006008"/>
    </source>
</evidence>
<accession>A0A9W4TYI9</accession>
<dbReference type="GO" id="GO:0008237">
    <property type="term" value="F:metallopeptidase activity"/>
    <property type="evidence" value="ECO:0007669"/>
    <property type="project" value="UniProtKB-KW"/>
</dbReference>
<evidence type="ECO:0000259" key="15">
    <source>
        <dbReference type="PROSITE" id="PS50249"/>
    </source>
</evidence>
<dbReference type="PANTHER" id="PTHR10410">
    <property type="entry name" value="EUKARYOTIC TRANSLATION INITIATION FACTOR 3 -RELATED"/>
    <property type="match status" value="1"/>
</dbReference>
<dbReference type="GO" id="GO:0005737">
    <property type="term" value="C:cytoplasm"/>
    <property type="evidence" value="ECO:0007669"/>
    <property type="project" value="UniProtKB-SubCell"/>
</dbReference>
<evidence type="ECO:0000256" key="1">
    <source>
        <dbReference type="ARBA" id="ARBA00004123"/>
    </source>
</evidence>
<evidence type="ECO:0000256" key="9">
    <source>
        <dbReference type="ARBA" id="ARBA00022790"/>
    </source>
</evidence>
<keyword evidence="8" id="KW-0479">Metal-binding</keyword>
<dbReference type="PROSITE" id="PS50249">
    <property type="entry name" value="MPN"/>
    <property type="match status" value="1"/>
</dbReference>
<feature type="domain" description="MPN" evidence="15">
    <location>
        <begin position="78"/>
        <end position="217"/>
    </location>
</feature>
<dbReference type="EMBL" id="CANTUO010000004">
    <property type="protein sequence ID" value="CAI5759417.1"/>
    <property type="molecule type" value="Genomic_DNA"/>
</dbReference>
<proteinExistence type="inferred from homology"/>
<dbReference type="Proteomes" id="UP001152885">
    <property type="component" value="Unassembled WGS sequence"/>
</dbReference>
<dbReference type="GO" id="GO:0046872">
    <property type="term" value="F:metal ion binding"/>
    <property type="evidence" value="ECO:0007669"/>
    <property type="project" value="UniProtKB-KW"/>
</dbReference>
<name>A0A9W4TYI9_9ASCO</name>
<dbReference type="AlphaFoldDB" id="A0A9W4TYI9"/>
<comment type="caution">
    <text evidence="16">The sequence shown here is derived from an EMBL/GenBank/DDBJ whole genome shotgun (WGS) entry which is preliminary data.</text>
</comment>
<comment type="subcellular location">
    <subcellularLocation>
        <location evidence="2">Cytoplasm</location>
    </subcellularLocation>
    <subcellularLocation>
        <location evidence="1">Nucleus</location>
    </subcellularLocation>
</comment>
<keyword evidence="13" id="KW-0539">Nucleus</keyword>
<organism evidence="16 17">
    <name type="scientific">Candida verbasci</name>
    <dbReference type="NCBI Taxonomy" id="1227364"/>
    <lineage>
        <taxon>Eukaryota</taxon>
        <taxon>Fungi</taxon>
        <taxon>Dikarya</taxon>
        <taxon>Ascomycota</taxon>
        <taxon>Saccharomycotina</taxon>
        <taxon>Pichiomycetes</taxon>
        <taxon>Debaryomycetaceae</taxon>
        <taxon>Candida/Lodderomyces clade</taxon>
        <taxon>Candida</taxon>
    </lineage>
</organism>
<evidence type="ECO:0000256" key="6">
    <source>
        <dbReference type="ARBA" id="ARBA00022490"/>
    </source>
</evidence>
<evidence type="ECO:0000256" key="12">
    <source>
        <dbReference type="ARBA" id="ARBA00023049"/>
    </source>
</evidence>
<keyword evidence="6" id="KW-0963">Cytoplasm</keyword>
<dbReference type="InterPro" id="IPR000555">
    <property type="entry name" value="JAMM/MPN+_dom"/>
</dbReference>
<evidence type="ECO:0000313" key="17">
    <source>
        <dbReference type="Proteomes" id="UP001152885"/>
    </source>
</evidence>
<feature type="region of interest" description="Disordered" evidence="14">
    <location>
        <begin position="378"/>
        <end position="409"/>
    </location>
</feature>
<dbReference type="Gene3D" id="3.40.140.10">
    <property type="entry name" value="Cytidine Deaminase, domain 2"/>
    <property type="match status" value="1"/>
</dbReference>
<keyword evidence="12" id="KW-0482">Metalloprotease</keyword>
<protein>
    <recommendedName>
        <fullName evidence="5">COP9 signalosome complex subunit 5</fullName>
    </recommendedName>
</protein>
<evidence type="ECO:0000256" key="13">
    <source>
        <dbReference type="ARBA" id="ARBA00023242"/>
    </source>
</evidence>
<keyword evidence="17" id="KW-1185">Reference proteome</keyword>
<keyword evidence="9" id="KW-0736">Signalosome</keyword>
<evidence type="ECO:0000256" key="2">
    <source>
        <dbReference type="ARBA" id="ARBA00004496"/>
    </source>
</evidence>
<keyword evidence="7" id="KW-0645">Protease</keyword>
<evidence type="ECO:0000256" key="11">
    <source>
        <dbReference type="ARBA" id="ARBA00022833"/>
    </source>
</evidence>
<dbReference type="GO" id="GO:0006508">
    <property type="term" value="P:proteolysis"/>
    <property type="evidence" value="ECO:0007669"/>
    <property type="project" value="UniProtKB-KW"/>
</dbReference>
<evidence type="ECO:0000256" key="5">
    <source>
        <dbReference type="ARBA" id="ARBA00014880"/>
    </source>
</evidence>
<evidence type="ECO:0000256" key="8">
    <source>
        <dbReference type="ARBA" id="ARBA00022723"/>
    </source>
</evidence>
<dbReference type="InterPro" id="IPR037518">
    <property type="entry name" value="MPN"/>
</dbReference>
<dbReference type="OrthoDB" id="605656at2759"/>
<keyword evidence="11" id="KW-0862">Zinc</keyword>
<gene>
    <name evidence="16" type="ORF">CANVERA_P3930</name>
</gene>
<evidence type="ECO:0000256" key="10">
    <source>
        <dbReference type="ARBA" id="ARBA00022801"/>
    </source>
</evidence>
<dbReference type="CDD" id="cd08069">
    <property type="entry name" value="MPN_RPN11_CSN5"/>
    <property type="match status" value="1"/>
</dbReference>
<dbReference type="Pfam" id="PF01398">
    <property type="entry name" value="JAB"/>
    <property type="match status" value="1"/>
</dbReference>
<reference evidence="16" key="1">
    <citation type="submission" date="2022-12" db="EMBL/GenBank/DDBJ databases">
        <authorList>
            <person name="Brejova B."/>
        </authorList>
    </citation>
    <scope>NUCLEOTIDE SEQUENCE</scope>
</reference>
<evidence type="ECO:0000256" key="7">
    <source>
        <dbReference type="ARBA" id="ARBA00022670"/>
    </source>
</evidence>
<dbReference type="SUPFAM" id="SSF102712">
    <property type="entry name" value="JAB1/MPN domain"/>
    <property type="match status" value="1"/>
</dbReference>
<dbReference type="GO" id="GO:0008180">
    <property type="term" value="C:COP9 signalosome"/>
    <property type="evidence" value="ECO:0007669"/>
    <property type="project" value="UniProtKB-KW"/>
</dbReference>
<dbReference type="InterPro" id="IPR050242">
    <property type="entry name" value="JAMM_MPN+_peptidase_M67A"/>
</dbReference>
<comment type="subunit">
    <text evidence="4">Component of the COP9 signalosome (CSN) complex.</text>
</comment>
<sequence length="528" mass="60944">MPCYHNLIEAYEQPPPKESIRTKTINLYDLTEQQKLHKESQSKQQLIDFDQFYKLPPIDPILKDKKPWKEGANYFTKCYISSLALMKMTIHAQNGGSIEIMGMLMGKIITNSIIITDVYRLPVEGTETRVNAQNEAYEYMVSFLQAQQGLGSSHDENIVGWYHSHPGYGCWLSGIDVSTQELNQNFQDPYLAIVVDPIKTLKQGIVEIGAFRTYPKGYKPTKTNTPNTNINILSKNKRKDFGSQADKYYSLDIEIFSSSNDLKIIEILKNKDSISWLSNLLIDEEEDDKFNMKAIKKEVTSMELNKNFEFLNSKDLNINKLIEMINNLNLIGNSVLEKILNKTVNDKFEDKLKTKLIKSNTKNKKIILDENLDENEIVDEIDSDLEEMSKEGGDDDDEEEDEEYDEEEINKDDLMEIEEGSTRLKLKTKQKSRNIQQSTNTKRLMKRMRKYLHENSGLLDTNNDYRSMTGAFRNHGNPNVGRYSSSINLNTINEFKEKNSHLIELSRLIGSKELCDLITIDVQERLFT</sequence>
<keyword evidence="10" id="KW-0378">Hydrolase</keyword>
<evidence type="ECO:0000256" key="14">
    <source>
        <dbReference type="SAM" id="MobiDB-lite"/>
    </source>
</evidence>
<dbReference type="SMART" id="SM00232">
    <property type="entry name" value="JAB_MPN"/>
    <property type="match status" value="1"/>
</dbReference>
<dbReference type="FunFam" id="3.40.140.10:FF:000203">
    <property type="entry name" value="COP9 signalosome complex subunit 5"/>
    <property type="match status" value="1"/>
</dbReference>
<evidence type="ECO:0000313" key="16">
    <source>
        <dbReference type="EMBL" id="CAI5759417.1"/>
    </source>
</evidence>
<comment type="similarity">
    <text evidence="3">Belongs to the peptidase M67A family. CSN5 subfamily.</text>
</comment>